<dbReference type="SUPFAM" id="SSF53335">
    <property type="entry name" value="S-adenosyl-L-methionine-dependent methyltransferases"/>
    <property type="match status" value="1"/>
</dbReference>
<dbReference type="InterPro" id="IPR010280">
    <property type="entry name" value="U5_MeTrfase_fam"/>
</dbReference>
<accession>A0ABP0EB04</accession>
<feature type="binding site" evidence="4">
    <location>
        <position position="397"/>
    </location>
    <ligand>
        <name>S-adenosyl-L-methionine</name>
        <dbReference type="ChEBI" id="CHEBI:59789"/>
    </ligand>
</feature>
<dbReference type="Gene3D" id="2.40.50.1070">
    <property type="match status" value="1"/>
</dbReference>
<dbReference type="PROSITE" id="PS51687">
    <property type="entry name" value="SAM_MT_RNA_M5U"/>
    <property type="match status" value="1"/>
</dbReference>
<dbReference type="InterPro" id="IPR029063">
    <property type="entry name" value="SAM-dependent_MTases_sf"/>
</dbReference>
<dbReference type="EMBL" id="OZ004255">
    <property type="protein sequence ID" value="CAK7900473.1"/>
    <property type="molecule type" value="Genomic_DNA"/>
</dbReference>
<evidence type="ECO:0000256" key="4">
    <source>
        <dbReference type="PROSITE-ProRule" id="PRU01024"/>
    </source>
</evidence>
<feature type="binding site" evidence="4">
    <location>
        <position position="346"/>
    </location>
    <ligand>
        <name>S-adenosyl-L-methionine</name>
        <dbReference type="ChEBI" id="CHEBI:59789"/>
    </ligand>
</feature>
<dbReference type="InterPro" id="IPR030390">
    <property type="entry name" value="MeTrfase_TrmA_AS"/>
</dbReference>
<dbReference type="PROSITE" id="PS01230">
    <property type="entry name" value="TRMA_1"/>
    <property type="match status" value="1"/>
</dbReference>
<dbReference type="PROSITE" id="PS01231">
    <property type="entry name" value="TRMA_2"/>
    <property type="match status" value="1"/>
</dbReference>
<evidence type="ECO:0000313" key="6">
    <source>
        <dbReference type="EMBL" id="CAK7900473.1"/>
    </source>
</evidence>
<dbReference type="PROSITE" id="PS51622">
    <property type="entry name" value="SAM_MT_RNA_M5U_2"/>
    <property type="match status" value="1"/>
</dbReference>
<reference evidence="6 7" key="1">
    <citation type="submission" date="2024-01" db="EMBL/GenBank/DDBJ databases">
        <authorList>
            <consortium name="Genoscope - CEA"/>
            <person name="William W."/>
        </authorList>
    </citation>
    <scope>NUCLEOTIDE SEQUENCE [LARGE SCALE GENOMIC DNA]</scope>
    <source>
        <strain evidence="6 7">29B2s-10</strain>
    </source>
</reference>
<organism evidence="6 7">
    <name type="scientific">[Candida] anglica</name>
    <dbReference type="NCBI Taxonomy" id="148631"/>
    <lineage>
        <taxon>Eukaryota</taxon>
        <taxon>Fungi</taxon>
        <taxon>Dikarya</taxon>
        <taxon>Ascomycota</taxon>
        <taxon>Saccharomycotina</taxon>
        <taxon>Pichiomycetes</taxon>
        <taxon>Debaryomycetaceae</taxon>
        <taxon>Kurtzmaniella</taxon>
    </lineage>
</organism>
<feature type="active site" description="Nucleophile" evidence="4">
    <location>
        <position position="479"/>
    </location>
</feature>
<dbReference type="Pfam" id="PF05958">
    <property type="entry name" value="tRNA_U5-meth_tr"/>
    <property type="match status" value="1"/>
</dbReference>
<name>A0ABP0EB04_9ASCO</name>
<dbReference type="InterPro" id="IPR025795">
    <property type="entry name" value="tRNA_(uracil-5-)_MeTrfase"/>
</dbReference>
<sequence>MVFLKATGASTLRYASLRTFSSSSPAFSVRRQRKKTKREAADTPRDHILHLEIQEALKAFNNKSGKSINIEQIENPTEVIQEYFAYDRPQTLKEVPIIYQTAEGDGLGVYEEPENNRYGMVRIPKTIPGDIVNTQMLRHHKSYAEGSVVDIKTPSTRRRDKLVVCEKFDTCSGCQFQMTSYDDQLEHKRDIISRAYKFFYPKLDQPEGFGYVNGSTMQYAYRTKLTPHYKVSKTRHVINGEPVEIGFNSAHMGKGRLVDVEHCPISSPAVNQGLRQVRTETHSKISKHIEETGKSLKDGTLILRESFRVDHATGEYDSVCLSNPSQIVTEKVGDYIFQFPATEFFQINRYILPDVLDYIKYHLSMHNPTNLVDAYCGSGFFGISLSSEIPGKVFGIEVAANSLKYATHNAKLNGLSTPEKVSFIEGNADDMFKNSEFIESKIDGKESVVIMDPSRKGSSESFMGQLLEFQPKLIVYVSCNVFTQARDLATFERLQQSGNTAKYRVKEVTGFDFFPQTKHVESVAILERI</sequence>
<dbReference type="Proteomes" id="UP001497600">
    <property type="component" value="Chromosome C"/>
</dbReference>
<evidence type="ECO:0000256" key="1">
    <source>
        <dbReference type="ARBA" id="ARBA00022603"/>
    </source>
</evidence>
<keyword evidence="2 4" id="KW-0808">Transferase</keyword>
<evidence type="ECO:0000256" key="2">
    <source>
        <dbReference type="ARBA" id="ARBA00022679"/>
    </source>
</evidence>
<keyword evidence="3 4" id="KW-0949">S-adenosyl-L-methionine</keyword>
<feature type="binding site" evidence="4">
    <location>
        <position position="452"/>
    </location>
    <ligand>
        <name>S-adenosyl-L-methionine</name>
        <dbReference type="ChEBI" id="CHEBI:59789"/>
    </ligand>
</feature>
<dbReference type="CDD" id="cd02440">
    <property type="entry name" value="AdoMet_MTases"/>
    <property type="match status" value="1"/>
</dbReference>
<protein>
    <submittedName>
        <fullName evidence="6">tRNA (Uracil(54)-C(5))-methyltransferase</fullName>
    </submittedName>
</protein>
<dbReference type="InterPro" id="IPR012340">
    <property type="entry name" value="NA-bd_OB-fold"/>
</dbReference>
<evidence type="ECO:0000256" key="3">
    <source>
        <dbReference type="ARBA" id="ARBA00022691"/>
    </source>
</evidence>
<dbReference type="PANTHER" id="PTHR11061:SF30">
    <property type="entry name" value="TRNA (URACIL(54)-C(5))-METHYLTRANSFERASE"/>
    <property type="match status" value="1"/>
</dbReference>
<feature type="binding site" evidence="4">
    <location>
        <position position="375"/>
    </location>
    <ligand>
        <name>S-adenosyl-L-methionine</name>
        <dbReference type="ChEBI" id="CHEBI:59789"/>
    </ligand>
</feature>
<comment type="similarity">
    <text evidence="4">Belongs to the class I-like SAM-binding methyltransferase superfamily. RNA M5U methyltransferase family.</text>
</comment>
<gene>
    <name evidence="6" type="primary">TRM2</name>
    <name evidence="6" type="ORF">CAAN4_C07514</name>
</gene>
<dbReference type="Gene3D" id="3.40.50.150">
    <property type="entry name" value="Vaccinia Virus protein VP39"/>
    <property type="match status" value="2"/>
</dbReference>
<evidence type="ECO:0000313" key="7">
    <source>
        <dbReference type="Proteomes" id="UP001497600"/>
    </source>
</evidence>
<evidence type="ECO:0000256" key="5">
    <source>
        <dbReference type="PROSITE-ProRule" id="PRU10015"/>
    </source>
</evidence>
<keyword evidence="7" id="KW-1185">Reference proteome</keyword>
<dbReference type="PANTHER" id="PTHR11061">
    <property type="entry name" value="RNA M5U METHYLTRANSFERASE"/>
    <property type="match status" value="1"/>
</dbReference>
<proteinExistence type="inferred from homology"/>
<dbReference type="Gene3D" id="2.40.50.140">
    <property type="entry name" value="Nucleic acid-binding proteins"/>
    <property type="match status" value="1"/>
</dbReference>
<dbReference type="InterPro" id="IPR030391">
    <property type="entry name" value="MeTrfase_TrmA_CS"/>
</dbReference>
<feature type="active site" evidence="5">
    <location>
        <position position="479"/>
    </location>
</feature>
<keyword evidence="1 4" id="KW-0489">Methyltransferase</keyword>